<name>A0A0D3DPR7_BRAOL</name>
<dbReference type="PANTHER" id="PTHR45023:SF4">
    <property type="entry name" value="GLYCINE-RICH PROTEIN-RELATED"/>
    <property type="match status" value="1"/>
</dbReference>
<accession>A0A0D3DPR7</accession>
<reference evidence="1 2" key="1">
    <citation type="journal article" date="2014" name="Genome Biol.">
        <title>Transcriptome and methylome profiling reveals relics of genome dominance in the mesopolyploid Brassica oleracea.</title>
        <authorList>
            <person name="Parkin I.A."/>
            <person name="Koh C."/>
            <person name="Tang H."/>
            <person name="Robinson S.J."/>
            <person name="Kagale S."/>
            <person name="Clarke W.E."/>
            <person name="Town C.D."/>
            <person name="Nixon J."/>
            <person name="Krishnakumar V."/>
            <person name="Bidwell S.L."/>
            <person name="Denoeud F."/>
            <person name="Belcram H."/>
            <person name="Links M.G."/>
            <person name="Just J."/>
            <person name="Clarke C."/>
            <person name="Bender T."/>
            <person name="Huebert T."/>
            <person name="Mason A.S."/>
            <person name="Pires J.C."/>
            <person name="Barker G."/>
            <person name="Moore J."/>
            <person name="Walley P.G."/>
            <person name="Manoli S."/>
            <person name="Batley J."/>
            <person name="Edwards D."/>
            <person name="Nelson M.N."/>
            <person name="Wang X."/>
            <person name="Paterson A.H."/>
            <person name="King G."/>
            <person name="Bancroft I."/>
            <person name="Chalhoub B."/>
            <person name="Sharpe A.G."/>
        </authorList>
    </citation>
    <scope>NUCLEOTIDE SEQUENCE</scope>
    <source>
        <strain evidence="1 2">cv. TO1000</strain>
    </source>
</reference>
<organism evidence="1 2">
    <name type="scientific">Brassica oleracea var. oleracea</name>
    <dbReference type="NCBI Taxonomy" id="109376"/>
    <lineage>
        <taxon>Eukaryota</taxon>
        <taxon>Viridiplantae</taxon>
        <taxon>Streptophyta</taxon>
        <taxon>Embryophyta</taxon>
        <taxon>Tracheophyta</taxon>
        <taxon>Spermatophyta</taxon>
        <taxon>Magnoliopsida</taxon>
        <taxon>eudicotyledons</taxon>
        <taxon>Gunneridae</taxon>
        <taxon>Pentapetalae</taxon>
        <taxon>rosids</taxon>
        <taxon>malvids</taxon>
        <taxon>Brassicales</taxon>
        <taxon>Brassicaceae</taxon>
        <taxon>Brassiceae</taxon>
        <taxon>Brassica</taxon>
    </lineage>
</organism>
<dbReference type="EnsemblPlants" id="Bo8g066310.1">
    <property type="protein sequence ID" value="Bo8g066310.1"/>
    <property type="gene ID" value="Bo8g066310"/>
</dbReference>
<dbReference type="Proteomes" id="UP000032141">
    <property type="component" value="Chromosome C8"/>
</dbReference>
<dbReference type="AlphaFoldDB" id="A0A0D3DPR7"/>
<keyword evidence="2" id="KW-1185">Reference proteome</keyword>
<proteinExistence type="predicted"/>
<evidence type="ECO:0000313" key="2">
    <source>
        <dbReference type="Proteomes" id="UP000032141"/>
    </source>
</evidence>
<dbReference type="Gramene" id="Bo8g066310.1">
    <property type="protein sequence ID" value="Bo8g066310.1"/>
    <property type="gene ID" value="Bo8g066310"/>
</dbReference>
<evidence type="ECO:0000313" key="1">
    <source>
        <dbReference type="EnsemblPlants" id="Bo8g066310.1"/>
    </source>
</evidence>
<protein>
    <recommendedName>
        <fullName evidence="3">Myb-like domain-containing protein</fullName>
    </recommendedName>
</protein>
<sequence length="216" mass="23787">MSTRKWVGYALNAFSVNKGVGGMLVIVESVSRWISSTAKEVSRSGSALIESYVATELSSTRPSLSSSATELSSTAMKLSLGGDRALSFCFSSNQRVRGSNVQEEGTSNERRAKQSNTGVMARMDSNPYRHGSNFVDLLTSQQSVFSLVEETVPENTHVERKERRMWTPVEDMVLISSWLNTTKDPVVGNEQRSGTFWKRIAAYFAASPKVAATELR</sequence>
<evidence type="ECO:0008006" key="3">
    <source>
        <dbReference type="Google" id="ProtNLM"/>
    </source>
</evidence>
<dbReference type="HOGENOM" id="CLU_1279250_0_0_1"/>
<dbReference type="PANTHER" id="PTHR45023">
    <property type="match status" value="1"/>
</dbReference>
<reference evidence="1" key="2">
    <citation type="submission" date="2015-03" db="UniProtKB">
        <authorList>
            <consortium name="EnsemblPlants"/>
        </authorList>
    </citation>
    <scope>IDENTIFICATION</scope>
</reference>